<evidence type="ECO:0000313" key="2">
    <source>
        <dbReference type="EMBL" id="GAG19495.1"/>
    </source>
</evidence>
<accession>X0VMR4</accession>
<gene>
    <name evidence="2" type="ORF">S01H1_49098</name>
</gene>
<dbReference type="SUPFAM" id="SSF54523">
    <property type="entry name" value="Pili subunits"/>
    <property type="match status" value="1"/>
</dbReference>
<keyword evidence="1" id="KW-1133">Transmembrane helix</keyword>
<keyword evidence="1" id="KW-0472">Membrane</keyword>
<protein>
    <submittedName>
        <fullName evidence="2">Uncharacterized protein</fullName>
    </submittedName>
</protein>
<dbReference type="InterPro" id="IPR045584">
    <property type="entry name" value="Pilin-like"/>
</dbReference>
<evidence type="ECO:0000256" key="1">
    <source>
        <dbReference type="SAM" id="Phobius"/>
    </source>
</evidence>
<dbReference type="Gene3D" id="3.30.700.10">
    <property type="entry name" value="Glycoprotein, Type 4 Pilin"/>
    <property type="match status" value="1"/>
</dbReference>
<name>X0VMR4_9ZZZZ</name>
<keyword evidence="1" id="KW-0812">Transmembrane</keyword>
<feature type="transmembrane region" description="Helical" evidence="1">
    <location>
        <begin position="6"/>
        <end position="24"/>
    </location>
</feature>
<dbReference type="EMBL" id="BARS01031556">
    <property type="protein sequence ID" value="GAG19495.1"/>
    <property type="molecule type" value="Genomic_DNA"/>
</dbReference>
<sequence length="175" mass="18336">TLVELMVVVAIIGILALLGLRLFLMQQIRSRNAIVKANTATCHTIIQGNLADTDYSAVDGTGNGTGQVDAVGAVRDIRSDLLVYLGVVTMGDGVNSERPAGMQNPHLTGDNNIVVHAVGDFGTALLFGAVDYTASATTLGGAVIVGYDTLIDNRFYLLGLDNDGVKLGEVYIAQK</sequence>
<comment type="caution">
    <text evidence="2">The sequence shown here is derived from an EMBL/GenBank/DDBJ whole genome shotgun (WGS) entry which is preliminary data.</text>
</comment>
<proteinExistence type="predicted"/>
<reference evidence="2" key="1">
    <citation type="journal article" date="2014" name="Front. Microbiol.">
        <title>High frequency of phylogenetically diverse reductive dehalogenase-homologous genes in deep subseafloor sedimentary metagenomes.</title>
        <authorList>
            <person name="Kawai M."/>
            <person name="Futagami T."/>
            <person name="Toyoda A."/>
            <person name="Takaki Y."/>
            <person name="Nishi S."/>
            <person name="Hori S."/>
            <person name="Arai W."/>
            <person name="Tsubouchi T."/>
            <person name="Morono Y."/>
            <person name="Uchiyama I."/>
            <person name="Ito T."/>
            <person name="Fujiyama A."/>
            <person name="Inagaki F."/>
            <person name="Takami H."/>
        </authorList>
    </citation>
    <scope>NUCLEOTIDE SEQUENCE</scope>
    <source>
        <strain evidence="2">Expedition CK06-06</strain>
    </source>
</reference>
<feature type="non-terminal residue" evidence="2">
    <location>
        <position position="1"/>
    </location>
</feature>
<dbReference type="NCBIfam" id="TIGR02532">
    <property type="entry name" value="IV_pilin_GFxxxE"/>
    <property type="match status" value="1"/>
</dbReference>
<dbReference type="AlphaFoldDB" id="X0VMR4"/>
<organism evidence="2">
    <name type="scientific">marine sediment metagenome</name>
    <dbReference type="NCBI Taxonomy" id="412755"/>
    <lineage>
        <taxon>unclassified sequences</taxon>
        <taxon>metagenomes</taxon>
        <taxon>ecological metagenomes</taxon>
    </lineage>
</organism>
<dbReference type="InterPro" id="IPR012902">
    <property type="entry name" value="N_methyl_site"/>
</dbReference>